<evidence type="ECO:0000259" key="2">
    <source>
        <dbReference type="Pfam" id="PF13460"/>
    </source>
</evidence>
<dbReference type="InterPro" id="IPR051164">
    <property type="entry name" value="NmrA-like_oxidored"/>
</dbReference>
<name>A0A5S4V6E4_9MICO</name>
<organism evidence="3 4">
    <name type="scientific">Agromyces mariniharenae</name>
    <dbReference type="NCBI Taxonomy" id="2604423"/>
    <lineage>
        <taxon>Bacteria</taxon>
        <taxon>Bacillati</taxon>
        <taxon>Actinomycetota</taxon>
        <taxon>Actinomycetes</taxon>
        <taxon>Micrococcales</taxon>
        <taxon>Microbacteriaceae</taxon>
        <taxon>Agromyces</taxon>
    </lineage>
</organism>
<dbReference type="EMBL" id="VSSB01000001">
    <property type="protein sequence ID" value="TYL54717.1"/>
    <property type="molecule type" value="Genomic_DNA"/>
</dbReference>
<dbReference type="SUPFAM" id="SSF51735">
    <property type="entry name" value="NAD(P)-binding Rossmann-fold domains"/>
    <property type="match status" value="1"/>
</dbReference>
<gene>
    <name evidence="3" type="ORF">FYC51_10225</name>
</gene>
<comment type="caution">
    <text evidence="3">The sequence shown here is derived from an EMBL/GenBank/DDBJ whole genome shotgun (WGS) entry which is preliminary data.</text>
</comment>
<dbReference type="Proteomes" id="UP000325243">
    <property type="component" value="Unassembled WGS sequence"/>
</dbReference>
<dbReference type="PANTHER" id="PTHR42748:SF3">
    <property type="entry name" value="BLL4366 PROTEIN"/>
    <property type="match status" value="1"/>
</dbReference>
<keyword evidence="4" id="KW-1185">Reference proteome</keyword>
<evidence type="ECO:0000313" key="3">
    <source>
        <dbReference type="EMBL" id="TYL54717.1"/>
    </source>
</evidence>
<accession>A0A5S4V6E4</accession>
<feature type="domain" description="NAD(P)-binding" evidence="2">
    <location>
        <begin position="7"/>
        <end position="174"/>
    </location>
</feature>
<dbReference type="InterPro" id="IPR016040">
    <property type="entry name" value="NAD(P)-bd_dom"/>
</dbReference>
<dbReference type="Gene3D" id="3.40.50.720">
    <property type="entry name" value="NAD(P)-binding Rossmann-like Domain"/>
    <property type="match status" value="1"/>
</dbReference>
<dbReference type="PANTHER" id="PTHR42748">
    <property type="entry name" value="NITROGEN METABOLITE REPRESSION PROTEIN NMRA FAMILY MEMBER"/>
    <property type="match status" value="1"/>
</dbReference>
<evidence type="ECO:0000256" key="1">
    <source>
        <dbReference type="ARBA" id="ARBA00022857"/>
    </source>
</evidence>
<evidence type="ECO:0000313" key="4">
    <source>
        <dbReference type="Proteomes" id="UP000325243"/>
    </source>
</evidence>
<proteinExistence type="predicted"/>
<sequence length="255" mass="26247">MKIVIIGGTGLIGSKVAQRLTAQGHEVVAASPNTGVNTLTGEGVAEALDGAQVVIDVSNSPSFAADEVLAFFETSTRNLLAAEQAAGVGHHVALSIVGSDGLPDSGYMRAKVAQERLIRDGGVPYSIVHATQFMEFGKAIADGATDGETVRIAPVRFRPIASDDVADAVAAVATGEPVNGDVEIAGPEEFRFDEFIADALAARGDERTVVADPEAEYFGTRLDDGSLVPADAATARLGATTFAQWKAAQAAAPAR</sequence>
<reference evidence="3 4" key="1">
    <citation type="submission" date="2019-08" db="EMBL/GenBank/DDBJ databases">
        <authorList>
            <person name="Hu J."/>
        </authorList>
    </citation>
    <scope>NUCLEOTIDE SEQUENCE [LARGE SCALE GENOMIC DNA]</scope>
    <source>
        <strain evidence="3 4">NEAU-184</strain>
    </source>
</reference>
<keyword evidence="1" id="KW-0521">NADP</keyword>
<protein>
    <submittedName>
        <fullName evidence="3">SDR family oxidoreductase</fullName>
    </submittedName>
</protein>
<dbReference type="AlphaFoldDB" id="A0A5S4V6E4"/>
<dbReference type="Pfam" id="PF13460">
    <property type="entry name" value="NAD_binding_10"/>
    <property type="match status" value="1"/>
</dbReference>
<dbReference type="InterPro" id="IPR036291">
    <property type="entry name" value="NAD(P)-bd_dom_sf"/>
</dbReference>